<dbReference type="InterPro" id="IPR011333">
    <property type="entry name" value="SKP1/BTB/POZ_sf"/>
</dbReference>
<organism evidence="2 3">
    <name type="scientific">Rhizoctonia solani</name>
    <dbReference type="NCBI Taxonomy" id="456999"/>
    <lineage>
        <taxon>Eukaryota</taxon>
        <taxon>Fungi</taxon>
        <taxon>Dikarya</taxon>
        <taxon>Basidiomycota</taxon>
        <taxon>Agaricomycotina</taxon>
        <taxon>Agaricomycetes</taxon>
        <taxon>Cantharellales</taxon>
        <taxon>Ceratobasidiaceae</taxon>
        <taxon>Rhizoctonia</taxon>
    </lineage>
</organism>
<feature type="compositionally biased region" description="Polar residues" evidence="1">
    <location>
        <begin position="297"/>
        <end position="310"/>
    </location>
</feature>
<feature type="compositionally biased region" description="Basic and acidic residues" evidence="1">
    <location>
        <begin position="226"/>
        <end position="245"/>
    </location>
</feature>
<dbReference type="Gene3D" id="3.30.710.10">
    <property type="entry name" value="Potassium Channel Kv1.1, Chain A"/>
    <property type="match status" value="1"/>
</dbReference>
<evidence type="ECO:0008006" key="4">
    <source>
        <dbReference type="Google" id="ProtNLM"/>
    </source>
</evidence>
<dbReference type="EMBL" id="CAJMXA010003688">
    <property type="protein sequence ID" value="CAE6511533.1"/>
    <property type="molecule type" value="Genomic_DNA"/>
</dbReference>
<dbReference type="AlphaFoldDB" id="A0A8H3D2S4"/>
<reference evidence="2" key="1">
    <citation type="submission" date="2021-01" db="EMBL/GenBank/DDBJ databases">
        <authorList>
            <person name="Kaushik A."/>
        </authorList>
    </citation>
    <scope>NUCLEOTIDE SEQUENCE</scope>
    <source>
        <strain evidence="2">AG6-10EEA</strain>
    </source>
</reference>
<comment type="caution">
    <text evidence="2">The sequence shown here is derived from an EMBL/GenBank/DDBJ whole genome shotgun (WGS) entry which is preliminary data.</text>
</comment>
<gene>
    <name evidence="2" type="ORF">RDB_LOCUS129540</name>
</gene>
<feature type="region of interest" description="Disordered" evidence="1">
    <location>
        <begin position="1"/>
        <end position="59"/>
    </location>
</feature>
<feature type="region of interest" description="Disordered" evidence="1">
    <location>
        <begin position="225"/>
        <end position="361"/>
    </location>
</feature>
<evidence type="ECO:0000313" key="3">
    <source>
        <dbReference type="Proteomes" id="UP000663853"/>
    </source>
</evidence>
<dbReference type="Proteomes" id="UP000663853">
    <property type="component" value="Unassembled WGS sequence"/>
</dbReference>
<evidence type="ECO:0000313" key="2">
    <source>
        <dbReference type="EMBL" id="CAE6511533.1"/>
    </source>
</evidence>
<sequence length="588" mass="65529">MSKRPSDAGIPSSQRLSQPAPFKRAKKEQTPEPEVTIIDDGLSSISDSSSEPEELAPPVRNPEFYFEDGSIIFRVGDVLFKVHASLLKIESGDFEKAFDVPPKIAEATKPRGACDENPIIIPDAKASQFSDLMGVIYRPRHLDLFACDATIWDQFVFYLNVAMLAYLFAMTRIEEWARSKLAELVQTSGQKLSMEAYVAAKVNELMQDYVAAKVNELMQEDGDNVFAKEDSDKVNGGTNKDDATPGDRNPSNGEPSTGAMRADISNDFSNPNNPNNPTNPRNPNPSPNPNNTRNTTQSNDTNDMNNLDQTDSPKRANTIDNVSNSGGKCDDNKADEDEDGDDGSGDDEEMADGDSEDETALPPEEVVCPSFQLMDALLYAEAVSDSPLHHGVRNVFQHFCTHPKHALPHALVKLFKVPDLQEKDPSMFGFLFLMLLNQGNQVWKQDIFTRMDRMAFFSAQSYLTPFPDSLKTFVVVPLFTMPISAKSFATIFSDATTDKSCIEECFTRAFTYWNKVFDEAYYADMGSKETLTPIKALISLPHRRLNLAGKLVLRSKCKHKCHLMLLSQVDRDVQGLYARLAEYYQGIE</sequence>
<name>A0A8H3D2S4_9AGAM</name>
<feature type="compositionally biased region" description="Low complexity" evidence="1">
    <location>
        <begin position="269"/>
        <end position="279"/>
    </location>
</feature>
<accession>A0A8H3D2S4</accession>
<feature type="compositionally biased region" description="Acidic residues" evidence="1">
    <location>
        <begin position="333"/>
        <end position="359"/>
    </location>
</feature>
<evidence type="ECO:0000256" key="1">
    <source>
        <dbReference type="SAM" id="MobiDB-lite"/>
    </source>
</evidence>
<protein>
    <recommendedName>
        <fullName evidence="4">BTB domain-containing protein</fullName>
    </recommendedName>
</protein>
<feature type="compositionally biased region" description="Low complexity" evidence="1">
    <location>
        <begin position="38"/>
        <end position="49"/>
    </location>
</feature>
<proteinExistence type="predicted"/>